<dbReference type="InterPro" id="IPR027417">
    <property type="entry name" value="P-loop_NTPase"/>
</dbReference>
<dbReference type="Gene3D" id="3.40.50.300">
    <property type="entry name" value="P-loop containing nucleotide triphosphate hydrolases"/>
    <property type="match status" value="1"/>
</dbReference>
<dbReference type="SUPFAM" id="SSF52540">
    <property type="entry name" value="P-loop containing nucleoside triphosphate hydrolases"/>
    <property type="match status" value="1"/>
</dbReference>
<sequence>MQKSEPNFFLEFLKKYRDDPVGFVRDILRTKPDPWQIEFLKAISSGNRRISVRSGHGVGKSTAASWAMLHYFLTRYPVKVVVTAPTSAQLFDAMFAELKRWVNELPEVLKVLIEVKADRIELKAASSEAFISARTSRAETPEALQGIHADNVLLVADEASGIPESVYEAASGSMSGHNATTLLLGNPTRNSGLFYDTHNRLKGEWKTFHVSCLDSPRVSDAFVREMQLRYGEDSPAYHVRVLGNFPPREEDTVIPVELIDGAMNREIKIAKQTRSVWGLDVARMGSDASALAKRRGPVVEEIQTWKGLDLMQLTGAVVAEFEALPPSEQPVEILVDSIGLGAGVLDRLRELGLPARGINVAESPAMKGTYANLRAELWFKCKGWLANRDVKIPKDEQLFAELASPRYTFTSSGKMQVESKESMKKRGLPSPDKADALCLCLATDISTIMHGYSMANKSGALRRNIRGIV</sequence>
<gene>
    <name evidence="1" type="ORF">UFOVP506_16</name>
</gene>
<dbReference type="EMBL" id="LR796491">
    <property type="protein sequence ID" value="CAB4147218.1"/>
    <property type="molecule type" value="Genomic_DNA"/>
</dbReference>
<protein>
    <submittedName>
        <fullName evidence="1">Terminase-like family</fullName>
    </submittedName>
</protein>
<organism evidence="1">
    <name type="scientific">uncultured Caudovirales phage</name>
    <dbReference type="NCBI Taxonomy" id="2100421"/>
    <lineage>
        <taxon>Viruses</taxon>
        <taxon>Duplodnaviria</taxon>
        <taxon>Heunggongvirae</taxon>
        <taxon>Uroviricota</taxon>
        <taxon>Caudoviricetes</taxon>
        <taxon>Peduoviridae</taxon>
        <taxon>Maltschvirus</taxon>
        <taxon>Maltschvirus maltsch</taxon>
    </lineage>
</organism>
<proteinExistence type="predicted"/>
<dbReference type="Pfam" id="PF03237">
    <property type="entry name" value="Terminase_6N"/>
    <property type="match status" value="1"/>
</dbReference>
<accession>A0A6J5ML08</accession>
<reference evidence="1" key="1">
    <citation type="submission" date="2020-04" db="EMBL/GenBank/DDBJ databases">
        <authorList>
            <person name="Chiriac C."/>
            <person name="Salcher M."/>
            <person name="Ghai R."/>
            <person name="Kavagutti S V."/>
        </authorList>
    </citation>
    <scope>NUCLEOTIDE SEQUENCE</scope>
</reference>
<dbReference type="Gene3D" id="3.30.420.240">
    <property type="match status" value="1"/>
</dbReference>
<name>A0A6J5ML08_9CAUD</name>
<evidence type="ECO:0000313" key="1">
    <source>
        <dbReference type="EMBL" id="CAB4147218.1"/>
    </source>
</evidence>